<reference evidence="3 4" key="1">
    <citation type="journal article" date="2014" name="Genome Biol. Evol.">
        <title>The secreted proteins of Achlya hypogyna and Thraustotheca clavata identify the ancestral oomycete secretome and reveal gene acquisitions by horizontal gene transfer.</title>
        <authorList>
            <person name="Misner I."/>
            <person name="Blouin N."/>
            <person name="Leonard G."/>
            <person name="Richards T.A."/>
            <person name="Lane C.E."/>
        </authorList>
    </citation>
    <scope>NUCLEOTIDE SEQUENCE [LARGE SCALE GENOMIC DNA]</scope>
    <source>
        <strain evidence="3 4">ATCC 34112</strain>
    </source>
</reference>
<dbReference type="GO" id="GO:0005509">
    <property type="term" value="F:calcium ion binding"/>
    <property type="evidence" value="ECO:0007669"/>
    <property type="project" value="InterPro"/>
</dbReference>
<dbReference type="PROSITE" id="PS50096">
    <property type="entry name" value="IQ"/>
    <property type="match status" value="2"/>
</dbReference>
<dbReference type="EMBL" id="JNBS01002939">
    <property type="protein sequence ID" value="OQR88930.1"/>
    <property type="molecule type" value="Genomic_DNA"/>
</dbReference>
<dbReference type="SUPFAM" id="SSF47473">
    <property type="entry name" value="EF-hand"/>
    <property type="match status" value="1"/>
</dbReference>
<dbReference type="InterPro" id="IPR002048">
    <property type="entry name" value="EF_hand_dom"/>
</dbReference>
<feature type="non-terminal residue" evidence="3">
    <location>
        <position position="925"/>
    </location>
</feature>
<evidence type="ECO:0000313" key="3">
    <source>
        <dbReference type="EMBL" id="OQR88930.1"/>
    </source>
</evidence>
<dbReference type="InterPro" id="IPR011992">
    <property type="entry name" value="EF-hand-dom_pair"/>
</dbReference>
<dbReference type="Pfam" id="PF00612">
    <property type="entry name" value="IQ"/>
    <property type="match status" value="2"/>
</dbReference>
<dbReference type="PANTHER" id="PTHR23052">
    <property type="entry name" value="AXONEMAL DYNEIN LIGHT CHAIN DOMAIN-CONTAINING PROTEIN 1"/>
    <property type="match status" value="1"/>
</dbReference>
<dbReference type="InterPro" id="IPR000048">
    <property type="entry name" value="IQ_motif_EF-hand-BS"/>
</dbReference>
<dbReference type="PROSITE" id="PS50222">
    <property type="entry name" value="EF_HAND_2"/>
    <property type="match status" value="1"/>
</dbReference>
<dbReference type="InterPro" id="IPR052845">
    <property type="entry name" value="Axonemal_dynein_LC_domain"/>
</dbReference>
<sequence>MLPRLSSSNAREDEDFHESLIPKKYYIVEKHAIPKYNPKQYRSTYKDKGYWETIIFPALQPHTRQQVIHLKDTLKAMEKNIKDGSQCNVIEMEWQVYALVFHEAIRQMKFMCKEQSTLVTYLVAQRQNLFQRLLDYVKILQANTSMQPLSTNFIVKTPAPPPTPKPPAKASSTRRPMKTKEKQQNHSDEDSDEEGFICTFCHEYSKDPNKEAVRRNTLLNSIYYHRASTVLEHNSKKLKAVLKLQALFRGFRVRRQKAILDRMRQKTIAATTIQRAFRAFHERKRKISHQKAIETWKKHCHMLMAVKHLQRHVRRFLQVGREYRQGQIGKVVTRFKLADREVALCLEEKCHQIEQVSAKLTHFQNQIQSIESIIQATTTTEDQLTVPSSDSIETQCTIVNSSLSRLHQQVNVLYQRQQHFKQEYEAAVFRLQKLQREMDENAKAKVGFHDDEEEDDWNITLPSQPSLPASSAPIMQSSTLIDPIEPDIAPLVQHNNVAQELYDAMKPLRYGKKWLAHTEARHLQREAAHVAVETPAEEPAVEESKPAKNEEPIVAQGHRGAVLMNSIRRSSAAVEPSRPRRPLGWLKQLLFHIYETVAMEIRDERIAFSKSFPDIAAQLAHQFDLSLTVSEYKCVRAAIAFRDSTEVTKSFSLPDIICHHFQAQYGLPQLVDQAIYDLAIHIHDFALIDHDVQLFQSFLNGVRSKANLLFFTYIRQLCKALVEDNTTSSNPKPNIVPFFDSSSSREMVDLVHAVKVAHILFRVRDESTILQQDPFVDLHGRSPSSLFAQCRAALEARVIVYEENEQSTIYNPLLQPQKFHSHHQNTQASRSPMQRRVHACMPQSLYFTDLFEILCRYHGEVYLHAMYREWIHDTFEAIDTDHDGKIPMQAFISHLSSLPKAPTPRELQQIYRHELHLRLDRSIVP</sequence>
<evidence type="ECO:0000313" key="4">
    <source>
        <dbReference type="Proteomes" id="UP000243217"/>
    </source>
</evidence>
<dbReference type="Gene3D" id="1.20.5.190">
    <property type="match status" value="1"/>
</dbReference>
<feature type="domain" description="EF-hand" evidence="2">
    <location>
        <begin position="866"/>
        <end position="901"/>
    </location>
</feature>
<dbReference type="Proteomes" id="UP000243217">
    <property type="component" value="Unassembled WGS sequence"/>
</dbReference>
<feature type="compositionally biased region" description="Basic and acidic residues" evidence="1">
    <location>
        <begin position="178"/>
        <end position="188"/>
    </location>
</feature>
<dbReference type="SMART" id="SM00015">
    <property type="entry name" value="IQ"/>
    <property type="match status" value="3"/>
</dbReference>
<keyword evidence="4" id="KW-1185">Reference proteome</keyword>
<comment type="caution">
    <text evidence="3">The sequence shown here is derived from an EMBL/GenBank/DDBJ whole genome shotgun (WGS) entry which is preliminary data.</text>
</comment>
<name>A0A1V9YTJ0_9STRA</name>
<gene>
    <name evidence="3" type="ORF">THRCLA_10020</name>
</gene>
<dbReference type="PANTHER" id="PTHR23052:SF1">
    <property type="entry name" value="AXONEMAL DYNEIN LIGHT CHAIN DOMAIN-CONTAINING PROTEIN 1"/>
    <property type="match status" value="1"/>
</dbReference>
<dbReference type="OrthoDB" id="1927454at2759"/>
<proteinExistence type="predicted"/>
<evidence type="ECO:0000259" key="2">
    <source>
        <dbReference type="PROSITE" id="PS50222"/>
    </source>
</evidence>
<accession>A0A1V9YTJ0</accession>
<feature type="region of interest" description="Disordered" evidence="1">
    <location>
        <begin position="154"/>
        <end position="192"/>
    </location>
</feature>
<protein>
    <recommendedName>
        <fullName evidence="2">EF-hand domain-containing protein</fullName>
    </recommendedName>
</protein>
<feature type="compositionally biased region" description="Pro residues" evidence="1">
    <location>
        <begin position="158"/>
        <end position="167"/>
    </location>
</feature>
<evidence type="ECO:0000256" key="1">
    <source>
        <dbReference type="SAM" id="MobiDB-lite"/>
    </source>
</evidence>
<organism evidence="3 4">
    <name type="scientific">Thraustotheca clavata</name>
    <dbReference type="NCBI Taxonomy" id="74557"/>
    <lineage>
        <taxon>Eukaryota</taxon>
        <taxon>Sar</taxon>
        <taxon>Stramenopiles</taxon>
        <taxon>Oomycota</taxon>
        <taxon>Saprolegniomycetes</taxon>
        <taxon>Saprolegniales</taxon>
        <taxon>Achlyaceae</taxon>
        <taxon>Thraustotheca</taxon>
    </lineage>
</organism>
<dbReference type="AlphaFoldDB" id="A0A1V9YTJ0"/>